<feature type="chain" id="PRO_5046886424" description="TPM domain-containing protein" evidence="4">
    <location>
        <begin position="37"/>
        <end position="669"/>
    </location>
</feature>
<feature type="domain" description="TPM" evidence="5">
    <location>
        <begin position="48"/>
        <end position="168"/>
    </location>
</feature>
<feature type="region of interest" description="Disordered" evidence="2">
    <location>
        <begin position="511"/>
        <end position="547"/>
    </location>
</feature>
<feature type="signal peptide" evidence="4">
    <location>
        <begin position="1"/>
        <end position="36"/>
    </location>
</feature>
<feature type="compositionally biased region" description="Gly residues" evidence="2">
    <location>
        <begin position="617"/>
        <end position="626"/>
    </location>
</feature>
<feature type="transmembrane region" description="Helical" evidence="3">
    <location>
        <begin position="562"/>
        <end position="582"/>
    </location>
</feature>
<evidence type="ECO:0000313" key="6">
    <source>
        <dbReference type="EMBL" id="GAA3649449.1"/>
    </source>
</evidence>
<dbReference type="Proteomes" id="UP001410795">
    <property type="component" value="Unassembled WGS sequence"/>
</dbReference>
<feature type="compositionally biased region" description="Low complexity" evidence="2">
    <location>
        <begin position="523"/>
        <end position="535"/>
    </location>
</feature>
<feature type="transmembrane region" description="Helical" evidence="3">
    <location>
        <begin position="588"/>
        <end position="611"/>
    </location>
</feature>
<keyword evidence="7" id="KW-1185">Reference proteome</keyword>
<feature type="coiled-coil region" evidence="1">
    <location>
        <begin position="308"/>
        <end position="349"/>
    </location>
</feature>
<gene>
    <name evidence="6" type="ORF">GCM10022202_06410</name>
</gene>
<dbReference type="Pfam" id="PF04536">
    <property type="entry name" value="TPM_phosphatase"/>
    <property type="match status" value="1"/>
</dbReference>
<evidence type="ECO:0000256" key="4">
    <source>
        <dbReference type="SAM" id="SignalP"/>
    </source>
</evidence>
<sequence>MRRAHRLTATVRRLALAAVAGAVAIGALAVTPPAVAATPPGDLDAGYVSDWSGVLSDAEERRLEQRLERLAQTDDRPELYVVFVDEFADPSNALRWADRMSLENNLGADQYLLAIATEGRALAISAEYEGGGPLSESRVLEIEDRLGSAYLAQDDWAGGVEYVADEFDKVPPPWWVWVLGALGLALLVFVIVQLVLHGRRRAARALELRTLEGQKRRASVTLVRTDEALRTSEQELGFVTAEFGDEATHEFAQVLAEGRTQLDRAFELQRKLEDAIPDTDAETRSWTEEILSLCGAVDRSLDERTRALKDLRGLAKDATATVERLTRARAEADELVAAADAQLTALRAQQTPDQLAGIDDDPEEMREHLRHADEWLGRLRDAAARGRATAIGTAVHEIERDLAEVSQLHAAVAARAAQLVAETGVTVPPAGAPGADGPGVLPLFARTNDDITGNRELDRAAASVRVAESAIAARPGRVAAQGLTALHRAQQELALARAAVDDPEKQAVHARAASSFAEQARQAAGPGTTAATSPSDRSATERAARPSYVAAAADDDDTGAKAGVGALGGGAVGFFGGLGVLGDADEPGAGIGLLVLFTLGGAALGALSGLFGGEGGGSSSGWGGSSSGSWSRSSSRGSRGGGFSSRSSGRSSRSFSSSRSSGRSGGRRF</sequence>
<feature type="transmembrane region" description="Helical" evidence="3">
    <location>
        <begin position="174"/>
        <end position="196"/>
    </location>
</feature>
<accession>A0ABP7B620</accession>
<evidence type="ECO:0000259" key="5">
    <source>
        <dbReference type="Pfam" id="PF04536"/>
    </source>
</evidence>
<evidence type="ECO:0000256" key="3">
    <source>
        <dbReference type="SAM" id="Phobius"/>
    </source>
</evidence>
<keyword evidence="1" id="KW-0175">Coiled coil</keyword>
<proteinExistence type="predicted"/>
<dbReference type="RefSeq" id="WP_221859979.1">
    <property type="nucleotide sequence ID" value="NZ_BAAAYV010000004.1"/>
</dbReference>
<reference evidence="7" key="1">
    <citation type="journal article" date="2019" name="Int. J. Syst. Evol. Microbiol.">
        <title>The Global Catalogue of Microorganisms (GCM) 10K type strain sequencing project: providing services to taxonomists for standard genome sequencing and annotation.</title>
        <authorList>
            <consortium name="The Broad Institute Genomics Platform"/>
            <consortium name="The Broad Institute Genome Sequencing Center for Infectious Disease"/>
            <person name="Wu L."/>
            <person name="Ma J."/>
        </authorList>
    </citation>
    <scope>NUCLEOTIDE SEQUENCE [LARGE SCALE GENOMIC DNA]</scope>
    <source>
        <strain evidence="7">JCM 16546</strain>
    </source>
</reference>
<evidence type="ECO:0000313" key="7">
    <source>
        <dbReference type="Proteomes" id="UP001410795"/>
    </source>
</evidence>
<keyword evidence="3" id="KW-0812">Transmembrane</keyword>
<dbReference type="EMBL" id="BAAAYV010000004">
    <property type="protein sequence ID" value="GAA3649449.1"/>
    <property type="molecule type" value="Genomic_DNA"/>
</dbReference>
<name>A0ABP7B620_9MICO</name>
<protein>
    <recommendedName>
        <fullName evidence="5">TPM domain-containing protein</fullName>
    </recommendedName>
</protein>
<dbReference type="InterPro" id="IPR007621">
    <property type="entry name" value="TPM_dom"/>
</dbReference>
<keyword evidence="4" id="KW-0732">Signal</keyword>
<organism evidence="6 7">
    <name type="scientific">Microbacterium marinilacus</name>
    <dbReference type="NCBI Taxonomy" id="415209"/>
    <lineage>
        <taxon>Bacteria</taxon>
        <taxon>Bacillati</taxon>
        <taxon>Actinomycetota</taxon>
        <taxon>Actinomycetes</taxon>
        <taxon>Micrococcales</taxon>
        <taxon>Microbacteriaceae</taxon>
        <taxon>Microbacterium</taxon>
    </lineage>
</organism>
<comment type="caution">
    <text evidence="6">The sequence shown here is derived from an EMBL/GenBank/DDBJ whole genome shotgun (WGS) entry which is preliminary data.</text>
</comment>
<keyword evidence="3" id="KW-1133">Transmembrane helix</keyword>
<evidence type="ECO:0000256" key="2">
    <source>
        <dbReference type="SAM" id="MobiDB-lite"/>
    </source>
</evidence>
<dbReference type="Gene3D" id="3.10.310.50">
    <property type="match status" value="1"/>
</dbReference>
<feature type="region of interest" description="Disordered" evidence="2">
    <location>
        <begin position="617"/>
        <end position="669"/>
    </location>
</feature>
<evidence type="ECO:0000256" key="1">
    <source>
        <dbReference type="SAM" id="Coils"/>
    </source>
</evidence>
<feature type="compositionally biased region" description="Low complexity" evidence="2">
    <location>
        <begin position="627"/>
        <end position="637"/>
    </location>
</feature>
<feature type="compositionally biased region" description="Low complexity" evidence="2">
    <location>
        <begin position="644"/>
        <end position="662"/>
    </location>
</feature>
<keyword evidence="3" id="KW-0472">Membrane</keyword>